<reference evidence="1 2" key="1">
    <citation type="journal article" date="2017" name="Curr. Biol.">
        <title>Genome architecture and evolution of a unichromosomal asexual nematode.</title>
        <authorList>
            <person name="Fradin H."/>
            <person name="Zegar C."/>
            <person name="Gutwein M."/>
            <person name="Lucas J."/>
            <person name="Kovtun M."/>
            <person name="Corcoran D."/>
            <person name="Baugh L.R."/>
            <person name="Kiontke K."/>
            <person name="Gunsalus K."/>
            <person name="Fitch D.H."/>
            <person name="Piano F."/>
        </authorList>
    </citation>
    <scope>NUCLEOTIDE SEQUENCE [LARGE SCALE GENOMIC DNA]</scope>
    <source>
        <strain evidence="1">PF1309</strain>
    </source>
</reference>
<gene>
    <name evidence="1" type="ORF">WR25_20428</name>
</gene>
<comment type="caution">
    <text evidence="1">The sequence shown here is derived from an EMBL/GenBank/DDBJ whole genome shotgun (WGS) entry which is preliminary data.</text>
</comment>
<accession>A0A2A2KFC6</accession>
<keyword evidence="2" id="KW-1185">Reference proteome</keyword>
<name>A0A2A2KFC6_9BILA</name>
<organism evidence="1 2">
    <name type="scientific">Diploscapter pachys</name>
    <dbReference type="NCBI Taxonomy" id="2018661"/>
    <lineage>
        <taxon>Eukaryota</taxon>
        <taxon>Metazoa</taxon>
        <taxon>Ecdysozoa</taxon>
        <taxon>Nematoda</taxon>
        <taxon>Chromadorea</taxon>
        <taxon>Rhabditida</taxon>
        <taxon>Rhabditina</taxon>
        <taxon>Rhabditomorpha</taxon>
        <taxon>Rhabditoidea</taxon>
        <taxon>Rhabditidae</taxon>
        <taxon>Diploscapter</taxon>
    </lineage>
</organism>
<dbReference type="AlphaFoldDB" id="A0A2A2KFC6"/>
<evidence type="ECO:0000313" key="2">
    <source>
        <dbReference type="Proteomes" id="UP000218231"/>
    </source>
</evidence>
<sequence length="654" mass="70513">MSRFRPKDYETDYLLTTSLDDSLAFRYLAAGSHSHHDTLARFRRRFLGELAGIFLQVLELASKMKLLKLDTISLDDTKQPGGRPSKAPASGRTIRSIRTLLCGGARASPSRLEGAFRGSAGALSRRHTAIAYGAQAQNSVWPPPLCPAQTDSGTGFRHHQVAAWTDGVLAQFSVERVAADAQLFGAARHVPALALQHGEQGAALGVVERGGVVALIGQGRNATNFWRQLGMADQSVLAQRHQGTQHIAQLTHIARPAVAEQRLSGALLQPQSLATSFLIEQVLQQLRLVAARAQRQQLKHQAIEAVKKVLAKLPAGYPFAERPSGTGLRRGATEQVIQAAIENFQQGTPEQTLTRQAEQVDRALVHCADPAISIEGQQALAELADIFGLGMETQEPFTLEAAQKVAALDDLGRQVDQGHGVKLALPRDVVAHRGHIEHSQQLAMEVEYWAGRAGQAGMAAAKMFVLVDGLAPVGAEPQPGLFEGALIRLLGHAVEDQPTGIGEQHCMAGAGQLTVQAVHLAAANLQHLLQLFAALEHARVFEHRRCHQLRRVEVVLLQAAQPGTGDRGVGGWAGEVRLALRHGQNLVGVAAQIVVHFYSSPFRGGCKQPVPRRDTRTDRRVTGCTDSVTKCHFGCAEAATVLLGEPLQIQVREL</sequence>
<dbReference type="EMBL" id="LIAE01008757">
    <property type="protein sequence ID" value="PAV72578.1"/>
    <property type="molecule type" value="Genomic_DNA"/>
</dbReference>
<proteinExistence type="predicted"/>
<protein>
    <submittedName>
        <fullName evidence="1">Uncharacterized protein</fullName>
    </submittedName>
</protein>
<evidence type="ECO:0000313" key="1">
    <source>
        <dbReference type="EMBL" id="PAV72578.1"/>
    </source>
</evidence>
<dbReference type="OrthoDB" id="10681327at2759"/>
<dbReference type="Proteomes" id="UP000218231">
    <property type="component" value="Unassembled WGS sequence"/>
</dbReference>